<dbReference type="Proteomes" id="UP000249396">
    <property type="component" value="Unassembled WGS sequence"/>
</dbReference>
<feature type="transmembrane region" description="Helical" evidence="1">
    <location>
        <begin position="217"/>
        <end position="235"/>
    </location>
</feature>
<gene>
    <name evidence="2" type="ORF">DM484_29920</name>
</gene>
<feature type="transmembrane region" description="Helical" evidence="1">
    <location>
        <begin position="190"/>
        <end position="211"/>
    </location>
</feature>
<sequence>MDELISHVFSSQWRVIFIVTGLLLLLAEWGFRLGLRLHGTSDEARKGQIGTLQGAVLGLLALLLGFTFAMAVQRYDTRRDLVVQEANSIGTTFLRAAFLPEPRHTEVENLLRNYVDVRLEFYEAGNDATKIATTEQSSARIQQQLWSHAVETGKALPTPMTATFVTSLNETIDLDSTRLAAMRNHVPGSVWLLVLLVACCGCWATGYAAGATGKRTAFSQAILPILITVVISILVDFDATRRGLIGVSQQSLVLLKQSISPLQPTP</sequence>
<evidence type="ECO:0000313" key="2">
    <source>
        <dbReference type="EMBL" id="PZN69333.1"/>
    </source>
</evidence>
<keyword evidence="1" id="KW-0812">Transmembrane</keyword>
<dbReference type="Pfam" id="PF14023">
    <property type="entry name" value="Bestrophin-like"/>
    <property type="match status" value="1"/>
</dbReference>
<evidence type="ECO:0000313" key="3">
    <source>
        <dbReference type="Proteomes" id="UP000249396"/>
    </source>
</evidence>
<dbReference type="AlphaFoldDB" id="A0A2W4QAP3"/>
<organism evidence="2 3">
    <name type="scientific">Candidatus Methylumidiphilus alinenensis</name>
    <dbReference type="NCBI Taxonomy" id="2202197"/>
    <lineage>
        <taxon>Bacteria</taxon>
        <taxon>Pseudomonadati</taxon>
        <taxon>Pseudomonadota</taxon>
        <taxon>Gammaproteobacteria</taxon>
        <taxon>Methylococcales</taxon>
        <taxon>Candidatus Methylumidiphilus</taxon>
    </lineage>
</organism>
<proteinExistence type="predicted"/>
<accession>A0A2W4QAP3</accession>
<evidence type="ECO:0000256" key="1">
    <source>
        <dbReference type="SAM" id="Phobius"/>
    </source>
</evidence>
<evidence type="ECO:0008006" key="4">
    <source>
        <dbReference type="Google" id="ProtNLM"/>
    </source>
</evidence>
<protein>
    <recommendedName>
        <fullName evidence="4">DUF4239 domain-containing protein</fullName>
    </recommendedName>
</protein>
<comment type="caution">
    <text evidence="2">The sequence shown here is derived from an EMBL/GenBank/DDBJ whole genome shotgun (WGS) entry which is preliminary data.</text>
</comment>
<feature type="transmembrane region" description="Helical" evidence="1">
    <location>
        <begin position="12"/>
        <end position="31"/>
    </location>
</feature>
<dbReference type="InterPro" id="IPR025333">
    <property type="entry name" value="DUF4239"/>
</dbReference>
<keyword evidence="1" id="KW-1133">Transmembrane helix</keyword>
<keyword evidence="1" id="KW-0472">Membrane</keyword>
<reference evidence="2 3" key="1">
    <citation type="journal article" date="2018" name="Aquat. Microb. Ecol.">
        <title>Gammaproteobacterial methanotrophs dominate.</title>
        <authorList>
            <person name="Rissanen A.J."/>
            <person name="Saarenheimo J."/>
            <person name="Tiirola M."/>
            <person name="Peura S."/>
            <person name="Aalto S.L."/>
            <person name="Karvinen A."/>
            <person name="Nykanen H."/>
        </authorList>
    </citation>
    <scope>NUCLEOTIDE SEQUENCE [LARGE SCALE GENOMIC DNA]</scope>
    <source>
        <strain evidence="2">AMbin10</strain>
    </source>
</reference>
<feature type="transmembrane region" description="Helical" evidence="1">
    <location>
        <begin position="51"/>
        <end position="72"/>
    </location>
</feature>
<dbReference type="EMBL" id="QJPH01000580">
    <property type="protein sequence ID" value="PZN69333.1"/>
    <property type="molecule type" value="Genomic_DNA"/>
</dbReference>
<name>A0A2W4QAP3_9GAMM</name>